<comment type="caution">
    <text evidence="2">The sequence shown here is derived from an EMBL/GenBank/DDBJ whole genome shotgun (WGS) entry which is preliminary data.</text>
</comment>
<reference evidence="2" key="1">
    <citation type="journal article" date="2022" name="IScience">
        <title>Evolution of zygomycete secretomes and the origins of terrestrial fungal ecologies.</title>
        <authorList>
            <person name="Chang Y."/>
            <person name="Wang Y."/>
            <person name="Mondo S."/>
            <person name="Ahrendt S."/>
            <person name="Andreopoulos W."/>
            <person name="Barry K."/>
            <person name="Beard J."/>
            <person name="Benny G.L."/>
            <person name="Blankenship S."/>
            <person name="Bonito G."/>
            <person name="Cuomo C."/>
            <person name="Desiro A."/>
            <person name="Gervers K.A."/>
            <person name="Hundley H."/>
            <person name="Kuo A."/>
            <person name="LaButti K."/>
            <person name="Lang B.F."/>
            <person name="Lipzen A."/>
            <person name="O'Donnell K."/>
            <person name="Pangilinan J."/>
            <person name="Reynolds N."/>
            <person name="Sandor L."/>
            <person name="Smith M.E."/>
            <person name="Tsang A."/>
            <person name="Grigoriev I.V."/>
            <person name="Stajich J.E."/>
            <person name="Spatafora J.W."/>
        </authorList>
    </citation>
    <scope>NUCLEOTIDE SEQUENCE</scope>
    <source>
        <strain evidence="2">RSA 2281</strain>
    </source>
</reference>
<dbReference type="Gene3D" id="3.40.50.11350">
    <property type="match status" value="1"/>
</dbReference>
<evidence type="ECO:0000313" key="2">
    <source>
        <dbReference type="EMBL" id="KAI9270650.1"/>
    </source>
</evidence>
<dbReference type="AlphaFoldDB" id="A0AAD5K5S8"/>
<accession>A0AAD5K5S8</accession>
<evidence type="ECO:0000313" key="3">
    <source>
        <dbReference type="Proteomes" id="UP001209540"/>
    </source>
</evidence>
<name>A0AAD5K5S8_9FUNG</name>
<keyword evidence="3" id="KW-1185">Reference proteome</keyword>
<feature type="transmembrane region" description="Helical" evidence="1">
    <location>
        <begin position="18"/>
        <end position="37"/>
    </location>
</feature>
<reference evidence="2" key="2">
    <citation type="submission" date="2023-02" db="EMBL/GenBank/DDBJ databases">
        <authorList>
            <consortium name="DOE Joint Genome Institute"/>
            <person name="Mondo S.J."/>
            <person name="Chang Y."/>
            <person name="Wang Y."/>
            <person name="Ahrendt S."/>
            <person name="Andreopoulos W."/>
            <person name="Barry K."/>
            <person name="Beard J."/>
            <person name="Benny G.L."/>
            <person name="Blankenship S."/>
            <person name="Bonito G."/>
            <person name="Cuomo C."/>
            <person name="Desiro A."/>
            <person name="Gervers K.A."/>
            <person name="Hundley H."/>
            <person name="Kuo A."/>
            <person name="LaButti K."/>
            <person name="Lang B.F."/>
            <person name="Lipzen A."/>
            <person name="O'Donnell K."/>
            <person name="Pangilinan J."/>
            <person name="Reynolds N."/>
            <person name="Sandor L."/>
            <person name="Smith M.W."/>
            <person name="Tsang A."/>
            <person name="Grigoriev I.V."/>
            <person name="Stajich J.E."/>
            <person name="Spatafora J.W."/>
        </authorList>
    </citation>
    <scope>NUCLEOTIDE SEQUENCE</scope>
    <source>
        <strain evidence="2">RSA 2281</strain>
    </source>
</reference>
<protein>
    <submittedName>
        <fullName evidence="2">Uncharacterized protein</fullName>
    </submittedName>
</protein>
<evidence type="ECO:0000256" key="1">
    <source>
        <dbReference type="SAM" id="Phobius"/>
    </source>
</evidence>
<organism evidence="2 3">
    <name type="scientific">Phascolomyces articulosus</name>
    <dbReference type="NCBI Taxonomy" id="60185"/>
    <lineage>
        <taxon>Eukaryota</taxon>
        <taxon>Fungi</taxon>
        <taxon>Fungi incertae sedis</taxon>
        <taxon>Mucoromycota</taxon>
        <taxon>Mucoromycotina</taxon>
        <taxon>Mucoromycetes</taxon>
        <taxon>Mucorales</taxon>
        <taxon>Lichtheimiaceae</taxon>
        <taxon>Phascolomyces</taxon>
    </lineage>
</organism>
<keyword evidence="1" id="KW-1133">Transmembrane helix</keyword>
<dbReference type="Proteomes" id="UP001209540">
    <property type="component" value="Unassembled WGS sequence"/>
</dbReference>
<dbReference type="EMBL" id="JAIXMP010000007">
    <property type="protein sequence ID" value="KAI9270650.1"/>
    <property type="molecule type" value="Genomic_DNA"/>
</dbReference>
<keyword evidence="1" id="KW-0472">Membrane</keyword>
<sequence>MRVQNGHDIHFRYKLAKCLTFVSLVAVVTMALSSFLYPGRLRWTSDETFPQADTTTTNHKVTNKSCHFNVDSMIPSSPDGSYTPPPPDETLLRAIESGSQEDYDDYCSSWNEIDGFEDKNDDLEECGVWQQQYASIHEQRLEQLQRLKAGDFESFGHESKPEYVSYLCETDNQHRGSHGCGGLADRMNGMVSTFFYGLLTDRAYLAHWQDPLPLETLFEKPSIDWSFDPKEMRQLFDKKNDSYLSYQSINTLNQKWGTIGRSVFPDGADQDFKELFKASYVEWHSNRAFVIRTFRESTRYPEKLNELGLNKENAFRCIMDYLFRPTIGARQFINAYRKMFEMESILSIGLQIRTGDSGIVDPGKDKNTLQMWDYFMICANQLREAKREAHHQQVVYFLITDSSHLRDEFVSLNHDKSKRRTYLGDNSDDVTMVVTGLPIEHVESKTIKPKFLQNITEASLTQDEQNTLAGVNAAVIENWLLSYTDYRLISRQGFGKLSAFHSSSAHTTIGMPKLSRKQVAVNCANPHAFITFDTLSTWWSLG</sequence>
<gene>
    <name evidence="2" type="ORF">BDA99DRAFT_502358</name>
</gene>
<proteinExistence type="predicted"/>
<keyword evidence="1" id="KW-0812">Transmembrane</keyword>